<keyword evidence="1" id="KW-0175">Coiled coil</keyword>
<protein>
    <recommendedName>
        <fullName evidence="5">Primary ciliary dyskinesia protein 1</fullName>
    </recommendedName>
</protein>
<dbReference type="Proteomes" id="UP000681722">
    <property type="component" value="Unassembled WGS sequence"/>
</dbReference>
<dbReference type="PANTHER" id="PTHR46500:SF1">
    <property type="entry name" value="CILIA- AND FLAGELLA-ASSOCIATED PROTEIN 221"/>
    <property type="match status" value="1"/>
</dbReference>
<organism evidence="2 4">
    <name type="scientific">Didymodactylos carnosus</name>
    <dbReference type="NCBI Taxonomy" id="1234261"/>
    <lineage>
        <taxon>Eukaryota</taxon>
        <taxon>Metazoa</taxon>
        <taxon>Spiralia</taxon>
        <taxon>Gnathifera</taxon>
        <taxon>Rotifera</taxon>
        <taxon>Eurotatoria</taxon>
        <taxon>Bdelloidea</taxon>
        <taxon>Philodinida</taxon>
        <taxon>Philodinidae</taxon>
        <taxon>Didymodactylos</taxon>
    </lineage>
</organism>
<comment type="caution">
    <text evidence="2">The sequence shown here is derived from an EMBL/GenBank/DDBJ whole genome shotgun (WGS) entry which is preliminary data.</text>
</comment>
<evidence type="ECO:0000313" key="4">
    <source>
        <dbReference type="Proteomes" id="UP000663829"/>
    </source>
</evidence>
<evidence type="ECO:0000313" key="2">
    <source>
        <dbReference type="EMBL" id="CAF1002566.1"/>
    </source>
</evidence>
<dbReference type="EMBL" id="CAJOBC010003243">
    <property type="protein sequence ID" value="CAF3773976.1"/>
    <property type="molecule type" value="Genomic_DNA"/>
</dbReference>
<dbReference type="AlphaFoldDB" id="A0A814GXR4"/>
<proteinExistence type="predicted"/>
<dbReference type="Pfam" id="PF24771">
    <property type="entry name" value="Ig_CFAP74_1st"/>
    <property type="match status" value="1"/>
</dbReference>
<dbReference type="GO" id="GO:0044458">
    <property type="term" value="P:motile cilium assembly"/>
    <property type="evidence" value="ECO:0007669"/>
    <property type="project" value="TreeGrafter"/>
</dbReference>
<evidence type="ECO:0000256" key="1">
    <source>
        <dbReference type="SAM" id="Coils"/>
    </source>
</evidence>
<name>A0A814GXR4_9BILA</name>
<evidence type="ECO:0000313" key="3">
    <source>
        <dbReference type="EMBL" id="CAF3773976.1"/>
    </source>
</evidence>
<evidence type="ECO:0008006" key="5">
    <source>
        <dbReference type="Google" id="ProtNLM"/>
    </source>
</evidence>
<sequence length="1214" mass="139548">MSTHHSMVSKAVDIVAKSVMDLDSNALTRLTKALNEEATIILKELENNGQNVNSEILAARLDGMLMRIKYEILNQVHNSPNEFPIFNVSHNPSAPYPNPINHLYDKRYKDAYSTFINQSQTLENDVPPTSSGILPPSPKIVNSANANTPFNPNLSLPHQHQQPMPVYNYNDNRPNNIFMQNHYPSHQQKPQYLLGTMPHSHENINIGFNNLRQSSTVDDIDYRQFHHHKHRIPSNINDRSFELPYNHHRKDRKEKIKVYSDDDPNTILKIRDGQDYSRKVYVSPEANIGANTVFDLMAAVDSRRKTDTPSNADRVIIIDRNKPKDKMRLFGIQRESPKTPKFYPNNLSLPATMHKVGRNFQIPSGFYYPVLHKQLFLKIHRNKYFEVTPKEVQFDGFEINETHSKEIRIINRSAEVMRVDIIPPLTKYFSINYKKPLRLVPGFSIDVTVHFKPDSWRYFNDAIRIHTPDKTNLLVPLHGYPIVFLTGLPEYYQFPNTAVGNVVTKTFSFQSAAPVEFEYQIDILSQDPALSIEPMEGIIDSSNVTSITVTYAPTSFCTSRLCVQINVSQFHSQPFLCTFMGKCLPGLTREQVKKTLNISGQFSTDNINLVSSKKQSSINQKSKTTRGFQSSAIVHESIKTEIERDGLRIPSQLNSTWAVSKVLLQKKGKIALKDLRRLNDLMDNQTTGMTRQKKETIFLQDVNRIEEEEQRNKIRWQKKLGFDPISIDDRNDILNSRNISWAEYKIRIGNPIPEDEYNRDETKYSQQRTIRPLGMNVRTDAEFDIHQNNLWLNRLNVLDHFAQAARKVILQRRLLKRLKSIQALIESWREQKSKSKDYHTVDVHDYSIDYLKLLRGETLESDPIILSVQTSPMGTFHLPRTDEDEPDKTNSIDTIGQVNAPVLSFKNRYVLLSMPLTVPKQYILNGYKSYDPSLYRQDYVTFKLARSLRTGAEDELIKLDDSETVKIDKNEQKTEKLYDGTKTTIADPKLSKALIKSPIYHPLTVFNPAPGVMAYETPLPYSGIDVDSSVCPLPLLERPGYSTTSRYLDREDVIQGVMQWKKFNSTGLSALSQAPTMSNVWVPRWNDPFLHDILPTNVPPLLREMPIEDRAQVLEDEINESKIILTPEMLRAEFIESHLEGSGKANDIFPYGDKLPETNVPLSAHGLESRAQREQELGYFQRKKFGELTEKVNRRLEKYHSIARDDTNIPVVES</sequence>
<gene>
    <name evidence="2" type="ORF">GPM918_LOCUS13838</name>
    <name evidence="3" type="ORF">SRO942_LOCUS13838</name>
</gene>
<dbReference type="PANTHER" id="PTHR46500">
    <property type="entry name" value="CILIA- AND FLAGELLA-ASSOCIATED PROTEIN 221"/>
    <property type="match status" value="1"/>
</dbReference>
<accession>A0A814GXR4</accession>
<dbReference type="Gene3D" id="2.60.40.10">
    <property type="entry name" value="Immunoglobulins"/>
    <property type="match status" value="2"/>
</dbReference>
<dbReference type="InterPro" id="IPR013783">
    <property type="entry name" value="Ig-like_fold"/>
</dbReference>
<reference evidence="2" key="1">
    <citation type="submission" date="2021-02" db="EMBL/GenBank/DDBJ databases">
        <authorList>
            <person name="Nowell W R."/>
        </authorList>
    </citation>
    <scope>NUCLEOTIDE SEQUENCE</scope>
</reference>
<dbReference type="OrthoDB" id="5538672at2759"/>
<keyword evidence="4" id="KW-1185">Reference proteome</keyword>
<dbReference type="GO" id="GO:0097729">
    <property type="term" value="C:9+2 motile cilium"/>
    <property type="evidence" value="ECO:0007669"/>
    <property type="project" value="TreeGrafter"/>
</dbReference>
<dbReference type="Proteomes" id="UP000663829">
    <property type="component" value="Unassembled WGS sequence"/>
</dbReference>
<dbReference type="GO" id="GO:0003341">
    <property type="term" value="P:cilium movement"/>
    <property type="evidence" value="ECO:0007669"/>
    <property type="project" value="InterPro"/>
</dbReference>
<dbReference type="EMBL" id="CAJNOQ010003243">
    <property type="protein sequence ID" value="CAF1002566.1"/>
    <property type="molecule type" value="Genomic_DNA"/>
</dbReference>
<feature type="coiled-coil region" evidence="1">
    <location>
        <begin position="35"/>
        <end position="62"/>
    </location>
</feature>
<dbReference type="InterPro" id="IPR029676">
    <property type="entry name" value="CFAP221"/>
</dbReference>